<dbReference type="InterPro" id="IPR025376">
    <property type="entry name" value="CD1107-like_dom"/>
</dbReference>
<name>K1V516_9ZZZZ</name>
<feature type="transmembrane region" description="Helical" evidence="2">
    <location>
        <begin position="305"/>
        <end position="325"/>
    </location>
</feature>
<feature type="region of interest" description="Disordered" evidence="1">
    <location>
        <begin position="281"/>
        <end position="301"/>
    </location>
</feature>
<feature type="compositionally biased region" description="Polar residues" evidence="1">
    <location>
        <begin position="183"/>
        <end position="193"/>
    </location>
</feature>
<evidence type="ECO:0000259" key="3">
    <source>
        <dbReference type="Pfam" id="PF14283"/>
    </source>
</evidence>
<keyword evidence="2" id="KW-1133">Transmembrane helix</keyword>
<feature type="compositionally biased region" description="Acidic residues" evidence="1">
    <location>
        <begin position="335"/>
        <end position="372"/>
    </location>
</feature>
<proteinExistence type="predicted"/>
<accession>K1V516</accession>
<evidence type="ECO:0000313" key="4">
    <source>
        <dbReference type="EMBL" id="EKC77370.1"/>
    </source>
</evidence>
<dbReference type="EMBL" id="AJWY01001956">
    <property type="protein sequence ID" value="EKC78991.1"/>
    <property type="molecule type" value="Genomic_DNA"/>
</dbReference>
<dbReference type="Pfam" id="PF14283">
    <property type="entry name" value="CD1107-like"/>
    <property type="match status" value="1"/>
</dbReference>
<keyword evidence="2" id="KW-0812">Transmembrane</keyword>
<evidence type="ECO:0000313" key="5">
    <source>
        <dbReference type="EMBL" id="EKC78991.1"/>
    </source>
</evidence>
<evidence type="ECO:0000256" key="2">
    <source>
        <dbReference type="SAM" id="Phobius"/>
    </source>
</evidence>
<protein>
    <submittedName>
        <fullName evidence="5">Bacteriocin</fullName>
    </submittedName>
</protein>
<keyword evidence="2" id="KW-0472">Membrane</keyword>
<feature type="region of interest" description="Disordered" evidence="1">
    <location>
        <begin position="332"/>
        <end position="372"/>
    </location>
</feature>
<feature type="domain" description="Mobile element protein CD1107-like" evidence="3">
    <location>
        <begin position="178"/>
        <end position="333"/>
    </location>
</feature>
<gene>
    <name evidence="5" type="ORF">LEA_02909</name>
    <name evidence="4" type="ORF">OBE_00387</name>
</gene>
<comment type="caution">
    <text evidence="5">The sequence shown here is derived from an EMBL/GenBank/DDBJ whole genome shotgun (WGS) entry which is preliminary data.</text>
</comment>
<organism evidence="5">
    <name type="scientific">human gut metagenome</name>
    <dbReference type="NCBI Taxonomy" id="408170"/>
    <lineage>
        <taxon>unclassified sequences</taxon>
        <taxon>metagenomes</taxon>
        <taxon>organismal metagenomes</taxon>
    </lineage>
</organism>
<reference evidence="5" key="1">
    <citation type="journal article" date="2013" name="Environ. Microbiol.">
        <title>Microbiota from the distal guts of lean and obese adolescents exhibit partial functional redundancy besides clear differences in community structure.</title>
        <authorList>
            <person name="Ferrer M."/>
            <person name="Ruiz A."/>
            <person name="Lanza F."/>
            <person name="Haange S.B."/>
            <person name="Oberbach A."/>
            <person name="Till H."/>
            <person name="Bargiela R."/>
            <person name="Campoy C."/>
            <person name="Segura M.T."/>
            <person name="Richter M."/>
            <person name="von Bergen M."/>
            <person name="Seifert J."/>
            <person name="Suarez A."/>
        </authorList>
    </citation>
    <scope>NUCLEOTIDE SEQUENCE</scope>
</reference>
<dbReference type="AlphaFoldDB" id="K1V516"/>
<feature type="region of interest" description="Disordered" evidence="1">
    <location>
        <begin position="113"/>
        <end position="193"/>
    </location>
</feature>
<evidence type="ECO:0000256" key="1">
    <source>
        <dbReference type="SAM" id="MobiDB-lite"/>
    </source>
</evidence>
<sequence>MCMRLKKLSLLLALTLLVSVSALPVTAHAGGSKDTTPPTLTASLEGDALKIESSDDLSGVEAVFVDENRINSLTDGKASVALKDYAGTEKQVSIYAKDYAGNRSDVVKLDNPYYKEPAPEKKPAAAAPQSPSGTQTKPPKEEKPSGSNAATPSGGGNSSGSDNSTGQQENTSAIPEGAFTPEGTGTVQDNISGTDGEKQFYTITTDAGNVFYLVIDGKREDNNVYFLNGVTESDLMALAEKNNGSMSMIPQEESCNCTEKCEAGKVNTGCPVCKNDLSGCKGKEKPTETEKPAEPEKPKKETGSVGTILFILAALLAVGGIGYYVKIVRPKQQAEDDAEFEDDGYGEGFDPDEAYGEPEYLSEDDFDDKDSK</sequence>
<dbReference type="EMBL" id="AJWZ01000267">
    <property type="protein sequence ID" value="EKC77370.1"/>
    <property type="molecule type" value="Genomic_DNA"/>
</dbReference>